<organism evidence="1 2">
    <name type="scientific">Paramecium sonneborni</name>
    <dbReference type="NCBI Taxonomy" id="65129"/>
    <lineage>
        <taxon>Eukaryota</taxon>
        <taxon>Sar</taxon>
        <taxon>Alveolata</taxon>
        <taxon>Ciliophora</taxon>
        <taxon>Intramacronucleata</taxon>
        <taxon>Oligohymenophorea</taxon>
        <taxon>Peniculida</taxon>
        <taxon>Parameciidae</taxon>
        <taxon>Paramecium</taxon>
    </lineage>
</organism>
<accession>A0A8S1NVF7</accession>
<evidence type="ECO:0000313" key="1">
    <source>
        <dbReference type="EMBL" id="CAD8094171.1"/>
    </source>
</evidence>
<proteinExistence type="predicted"/>
<dbReference type="AlphaFoldDB" id="A0A8S1NVF7"/>
<sequence length="149" mass="17870">MVISINVYEFKENRQIKTNMFNKIINLCNISNCQVAIKKIQYIIDSQSQSIQRRKWNQIHPYQNLVQNAEDANYEFQIYFFSEVIVERRIKLIQSNDSKWMNQDVNVRIILNQKKSKSSAYWTRLIKIDWTKYINKNGEAELEIKGLDD</sequence>
<gene>
    <name evidence="1" type="ORF">PSON_ATCC_30995.1.T0620049</name>
</gene>
<name>A0A8S1NVF7_9CILI</name>
<evidence type="ECO:0000313" key="2">
    <source>
        <dbReference type="Proteomes" id="UP000692954"/>
    </source>
</evidence>
<reference evidence="1" key="1">
    <citation type="submission" date="2021-01" db="EMBL/GenBank/DDBJ databases">
        <authorList>
            <consortium name="Genoscope - CEA"/>
            <person name="William W."/>
        </authorList>
    </citation>
    <scope>NUCLEOTIDE SEQUENCE</scope>
</reference>
<comment type="caution">
    <text evidence="1">The sequence shown here is derived from an EMBL/GenBank/DDBJ whole genome shotgun (WGS) entry which is preliminary data.</text>
</comment>
<keyword evidence="2" id="KW-1185">Reference proteome</keyword>
<dbReference type="Proteomes" id="UP000692954">
    <property type="component" value="Unassembled WGS sequence"/>
</dbReference>
<protein>
    <submittedName>
        <fullName evidence="1">Uncharacterized protein</fullName>
    </submittedName>
</protein>
<dbReference type="EMBL" id="CAJJDN010000062">
    <property type="protein sequence ID" value="CAD8094171.1"/>
    <property type="molecule type" value="Genomic_DNA"/>
</dbReference>